<sequence>MQGAGQKAQPPASRPPDPNGGQRRSPVMSSSPNGRDEKEAQHPKKKAKNVRENPTYEPDPMMEDSTTVQQPRETENVDGSQAVSPRSAPQSAWGAGTKKKLFSDMLTEDSWYVADSDSEDVAMALKEDDLDDEVLENDDPTCPTIPFTSMEKLRYRRKWRSALIVKQARSAQVQGLKA</sequence>
<reference evidence="2" key="1">
    <citation type="submission" date="2022-08" db="EMBL/GenBank/DDBJ databases">
        <authorList>
            <person name="Gutierrez-Valencia J."/>
        </authorList>
    </citation>
    <scope>NUCLEOTIDE SEQUENCE</scope>
</reference>
<gene>
    <name evidence="2" type="ORF">LITE_LOCUS365</name>
</gene>
<dbReference type="Proteomes" id="UP001154282">
    <property type="component" value="Unassembled WGS sequence"/>
</dbReference>
<evidence type="ECO:0000256" key="1">
    <source>
        <dbReference type="SAM" id="MobiDB-lite"/>
    </source>
</evidence>
<evidence type="ECO:0000313" key="2">
    <source>
        <dbReference type="EMBL" id="CAI0374832.1"/>
    </source>
</evidence>
<dbReference type="EMBL" id="CAMGYJ010000002">
    <property type="protein sequence ID" value="CAI0374832.1"/>
    <property type="molecule type" value="Genomic_DNA"/>
</dbReference>
<organism evidence="2 3">
    <name type="scientific">Linum tenue</name>
    <dbReference type="NCBI Taxonomy" id="586396"/>
    <lineage>
        <taxon>Eukaryota</taxon>
        <taxon>Viridiplantae</taxon>
        <taxon>Streptophyta</taxon>
        <taxon>Embryophyta</taxon>
        <taxon>Tracheophyta</taxon>
        <taxon>Spermatophyta</taxon>
        <taxon>Magnoliopsida</taxon>
        <taxon>eudicotyledons</taxon>
        <taxon>Gunneridae</taxon>
        <taxon>Pentapetalae</taxon>
        <taxon>rosids</taxon>
        <taxon>fabids</taxon>
        <taxon>Malpighiales</taxon>
        <taxon>Linaceae</taxon>
        <taxon>Linum</taxon>
    </lineage>
</organism>
<comment type="caution">
    <text evidence="2">The sequence shown here is derived from an EMBL/GenBank/DDBJ whole genome shotgun (WGS) entry which is preliminary data.</text>
</comment>
<dbReference type="AlphaFoldDB" id="A0AAV0GP47"/>
<name>A0AAV0GP47_9ROSI</name>
<feature type="region of interest" description="Disordered" evidence="1">
    <location>
        <begin position="1"/>
        <end position="95"/>
    </location>
</feature>
<protein>
    <submittedName>
        <fullName evidence="2">Uncharacterized protein</fullName>
    </submittedName>
</protein>
<proteinExistence type="predicted"/>
<evidence type="ECO:0000313" key="3">
    <source>
        <dbReference type="Proteomes" id="UP001154282"/>
    </source>
</evidence>
<accession>A0AAV0GP47</accession>
<keyword evidence="3" id="KW-1185">Reference proteome</keyword>
<feature type="compositionally biased region" description="Polar residues" evidence="1">
    <location>
        <begin position="64"/>
        <end position="90"/>
    </location>
</feature>